<evidence type="ECO:0000313" key="4">
    <source>
        <dbReference type="EMBL" id="TYK22593.1"/>
    </source>
</evidence>
<dbReference type="Pfam" id="PF07727">
    <property type="entry name" value="RVT_2"/>
    <property type="match status" value="2"/>
</dbReference>
<evidence type="ECO:0000313" key="5">
    <source>
        <dbReference type="Proteomes" id="UP000321393"/>
    </source>
</evidence>
<feature type="transmembrane region" description="Helical" evidence="1">
    <location>
        <begin position="339"/>
        <end position="362"/>
    </location>
</feature>
<dbReference type="InterPro" id="IPR043502">
    <property type="entry name" value="DNA/RNA_pol_sf"/>
</dbReference>
<feature type="domain" description="Reverse transcriptase Ty1/copia-type" evidence="2">
    <location>
        <begin position="13"/>
        <end position="132"/>
    </location>
</feature>
<dbReference type="PANTHER" id="PTHR11439:SF455">
    <property type="entry name" value="RLK (RECEPTOR-LIKE PROTEIN KINASE) 8, PUTATIVE-RELATED"/>
    <property type="match status" value="1"/>
</dbReference>
<protein>
    <submittedName>
        <fullName evidence="3 4">Mitochondrial protein</fullName>
    </submittedName>
</protein>
<sequence length="409" mass="46656">MHEEFNAFQAQGTWSLVPRLPSMNVVGYKWVFRIKYNPDGTIVRHKARLVVKGYHQVQGFDFDETFSPVVKKPTIHIILALAAQYNWSLTQLDVKNAFLHGILQETVYMTQPTGFQDKTCPIHVCLLHKSLYADPSLFIRSVGSSLTYLLLYVDDIIVTEPDYLYISVLKNQLALEFKISDLDPLKYFLGLEIQSSIDGIFVNQAKYLNDLLHTSGMTSVKSCITPMSTSFDLYTIAPPFNDPSLYRRLVGSLQYLTFTRPDIAFSVNRVIHLIDVPPPASSPFSILIQYLGLLKSNLPSLVPPQKHNIVPLPLLLPIFTGLDSFYVISMFPLRHHQHYGVIMFPLYLWLIIQFFMIALNTLKSIITLFGKKFFAKKSPSVTSLPTTNLLIFSQSHSYLLHSFTFETNY</sequence>
<comment type="caution">
    <text evidence="4">The sequence shown here is derived from an EMBL/GenBank/DDBJ whole genome shotgun (WGS) entry which is preliminary data.</text>
</comment>
<feature type="domain" description="Reverse transcriptase Ty1/copia-type" evidence="2">
    <location>
        <begin position="136"/>
        <end position="228"/>
    </location>
</feature>
<gene>
    <name evidence="4" type="ORF">E5676_scaffold195G00100</name>
    <name evidence="3" type="ORF">E6C27_scaffold34G001500</name>
</gene>
<keyword evidence="1" id="KW-1133">Transmembrane helix</keyword>
<dbReference type="AlphaFoldDB" id="A0A5D3DGC2"/>
<evidence type="ECO:0000313" key="6">
    <source>
        <dbReference type="Proteomes" id="UP000321947"/>
    </source>
</evidence>
<evidence type="ECO:0000259" key="2">
    <source>
        <dbReference type="Pfam" id="PF07727"/>
    </source>
</evidence>
<dbReference type="Proteomes" id="UP000321393">
    <property type="component" value="Unassembled WGS sequence"/>
</dbReference>
<proteinExistence type="predicted"/>
<dbReference type="EMBL" id="SSTE01023063">
    <property type="protein sequence ID" value="KAA0025871.1"/>
    <property type="molecule type" value="Genomic_DNA"/>
</dbReference>
<dbReference type="Proteomes" id="UP000321947">
    <property type="component" value="Unassembled WGS sequence"/>
</dbReference>
<organism evidence="4 6">
    <name type="scientific">Cucumis melo var. makuwa</name>
    <name type="common">Oriental melon</name>
    <dbReference type="NCBI Taxonomy" id="1194695"/>
    <lineage>
        <taxon>Eukaryota</taxon>
        <taxon>Viridiplantae</taxon>
        <taxon>Streptophyta</taxon>
        <taxon>Embryophyta</taxon>
        <taxon>Tracheophyta</taxon>
        <taxon>Spermatophyta</taxon>
        <taxon>Magnoliopsida</taxon>
        <taxon>eudicotyledons</taxon>
        <taxon>Gunneridae</taxon>
        <taxon>Pentapetalae</taxon>
        <taxon>rosids</taxon>
        <taxon>fabids</taxon>
        <taxon>Cucurbitales</taxon>
        <taxon>Cucurbitaceae</taxon>
        <taxon>Benincaseae</taxon>
        <taxon>Cucumis</taxon>
    </lineage>
</organism>
<dbReference type="EMBL" id="SSTD01004937">
    <property type="protein sequence ID" value="TYK22593.1"/>
    <property type="molecule type" value="Genomic_DNA"/>
</dbReference>
<dbReference type="STRING" id="1194695.A0A5D3DGC2"/>
<evidence type="ECO:0000256" key="1">
    <source>
        <dbReference type="SAM" id="Phobius"/>
    </source>
</evidence>
<accession>A0A5D3DGC2</accession>
<dbReference type="PANTHER" id="PTHR11439">
    <property type="entry name" value="GAG-POL-RELATED RETROTRANSPOSON"/>
    <property type="match status" value="1"/>
</dbReference>
<dbReference type="InterPro" id="IPR013103">
    <property type="entry name" value="RVT_2"/>
</dbReference>
<evidence type="ECO:0000313" key="3">
    <source>
        <dbReference type="EMBL" id="KAA0025871.1"/>
    </source>
</evidence>
<dbReference type="SUPFAM" id="SSF56672">
    <property type="entry name" value="DNA/RNA polymerases"/>
    <property type="match status" value="1"/>
</dbReference>
<keyword evidence="1" id="KW-0812">Transmembrane</keyword>
<reference evidence="5 6" key="1">
    <citation type="submission" date="2019-08" db="EMBL/GenBank/DDBJ databases">
        <title>Draft genome sequences of two oriental melons (Cucumis melo L. var makuwa).</title>
        <authorList>
            <person name="Kwon S.-Y."/>
        </authorList>
    </citation>
    <scope>NUCLEOTIDE SEQUENCE [LARGE SCALE GENOMIC DNA]</scope>
    <source>
        <strain evidence="6">cv. Chang Bougi</strain>
        <strain evidence="5">cv. SW 3</strain>
        <tissue evidence="4">Leaf</tissue>
    </source>
</reference>
<dbReference type="OrthoDB" id="414945at2759"/>
<name>A0A5D3DGC2_CUCMM</name>
<keyword evidence="1" id="KW-0472">Membrane</keyword>